<feature type="region of interest" description="Disordered" evidence="6">
    <location>
        <begin position="62"/>
        <end position="82"/>
    </location>
</feature>
<dbReference type="PANTHER" id="PTHR30480">
    <property type="entry name" value="BETA-HEXOSAMINIDASE-RELATED"/>
    <property type="match status" value="1"/>
</dbReference>
<dbReference type="Proteomes" id="UP000544090">
    <property type="component" value="Unassembled WGS sequence"/>
</dbReference>
<dbReference type="AlphaFoldDB" id="A0A7X6HAT0"/>
<dbReference type="InterPro" id="IPR036962">
    <property type="entry name" value="Glyco_hydro_3_N_sf"/>
</dbReference>
<evidence type="ECO:0000256" key="1">
    <source>
        <dbReference type="ARBA" id="ARBA00001231"/>
    </source>
</evidence>
<dbReference type="GO" id="GO:0004563">
    <property type="term" value="F:beta-N-acetylhexosaminidase activity"/>
    <property type="evidence" value="ECO:0007669"/>
    <property type="project" value="UniProtKB-EC"/>
</dbReference>
<organism evidence="8 9">
    <name type="scientific">Arthrobacter mobilis</name>
    <dbReference type="NCBI Taxonomy" id="2724944"/>
    <lineage>
        <taxon>Bacteria</taxon>
        <taxon>Bacillati</taxon>
        <taxon>Actinomycetota</taxon>
        <taxon>Actinomycetes</taxon>
        <taxon>Micrococcales</taxon>
        <taxon>Micrococcaceae</taxon>
        <taxon>Arthrobacter</taxon>
    </lineage>
</organism>
<evidence type="ECO:0000313" key="9">
    <source>
        <dbReference type="Proteomes" id="UP000544090"/>
    </source>
</evidence>
<dbReference type="InterPro" id="IPR017853">
    <property type="entry name" value="GH"/>
</dbReference>
<reference evidence="8 9" key="1">
    <citation type="submission" date="2020-04" db="EMBL/GenBank/DDBJ databases">
        <title>Arthrobacter sp. nov.</title>
        <authorList>
            <person name="Liu S."/>
        </authorList>
    </citation>
    <scope>NUCLEOTIDE SEQUENCE [LARGE SCALE GENOMIC DNA]</scope>
    <source>
        <strain evidence="8 9">E918</strain>
    </source>
</reference>
<evidence type="ECO:0000313" key="8">
    <source>
        <dbReference type="EMBL" id="NKX53668.1"/>
    </source>
</evidence>
<dbReference type="PANTHER" id="PTHR30480:SF13">
    <property type="entry name" value="BETA-HEXOSAMINIDASE"/>
    <property type="match status" value="1"/>
</dbReference>
<comment type="catalytic activity">
    <reaction evidence="1">
        <text>Hydrolysis of terminal non-reducing N-acetyl-D-hexosamine residues in N-acetyl-beta-D-hexosaminides.</text>
        <dbReference type="EC" id="3.2.1.52"/>
    </reaction>
</comment>
<accession>A0A7X6HAT0</accession>
<gene>
    <name evidence="8" type="ORF">HGG74_03745</name>
</gene>
<keyword evidence="9" id="KW-1185">Reference proteome</keyword>
<sequence length="586" mass="59200">MAPGVFCRAVRGGEPRVSPARFYCSGTVEGVSFSGPRPWRAALSVLAASAALLLSSCTPAPQAPAPGAAAPSPSAAQAQEQALSWGPSRQHFDDAAAAVADMSLAQKAGQVMVAFYAGTDPAPQLQAIEELHLGGSIIMGDNVPKSADGTVDVEAMKSVNESLQRALSAGRSWPGIISVDQEGGLVARLGAPLTEWPAPMTYGAAGSAEVSRESMRALATELAALGFTMDHAPTADLTIGEQDPTIGARSLGSSPSAGAQLAPLLAGFEAAGVMPSVKHFPGHGSVTTDSHLALPVQKASLARLKKRDWVPFRDAIAAGAPVVMMGHIAVEALDPGMPSSLSAASYRQLRGLGFEGVAVTDALNMGAIESTYPGGQAAPMALRAGADLLLMPADPYAAHAAVVAAVKDGSLPEERLDEAATRVVALQLWQASLAGGVSLDEVGAHQEESKAASAAALTVLTGQCSGDQLDGALTIQGTDPRHVQRLTEAARARGLQLGGGPVVTLLDGAATAAGDTAADIAVALDGPWALADADAGLKAALYGDTPAAFEALLDYLTGQAPAPGKLPATVGDYSIGTGCSTGNRPE</sequence>
<protein>
    <recommendedName>
        <fullName evidence="3">beta-N-acetylhexosaminidase</fullName>
        <ecNumber evidence="3">3.2.1.52</ecNumber>
    </recommendedName>
</protein>
<keyword evidence="5" id="KW-0326">Glycosidase</keyword>
<feature type="domain" description="Glycoside hydrolase family 3 N-terminal" evidence="7">
    <location>
        <begin position="124"/>
        <end position="425"/>
    </location>
</feature>
<evidence type="ECO:0000256" key="3">
    <source>
        <dbReference type="ARBA" id="ARBA00012663"/>
    </source>
</evidence>
<dbReference type="GO" id="GO:0009254">
    <property type="term" value="P:peptidoglycan turnover"/>
    <property type="evidence" value="ECO:0007669"/>
    <property type="project" value="TreeGrafter"/>
</dbReference>
<keyword evidence="4" id="KW-0378">Hydrolase</keyword>
<dbReference type="InterPro" id="IPR050226">
    <property type="entry name" value="NagZ_Beta-hexosaminidase"/>
</dbReference>
<evidence type="ECO:0000256" key="2">
    <source>
        <dbReference type="ARBA" id="ARBA00005336"/>
    </source>
</evidence>
<evidence type="ECO:0000256" key="5">
    <source>
        <dbReference type="ARBA" id="ARBA00023295"/>
    </source>
</evidence>
<proteinExistence type="inferred from homology"/>
<dbReference type="InterPro" id="IPR001764">
    <property type="entry name" value="Glyco_hydro_3_N"/>
</dbReference>
<comment type="caution">
    <text evidence="8">The sequence shown here is derived from an EMBL/GenBank/DDBJ whole genome shotgun (WGS) entry which is preliminary data.</text>
</comment>
<evidence type="ECO:0000256" key="4">
    <source>
        <dbReference type="ARBA" id="ARBA00022801"/>
    </source>
</evidence>
<dbReference type="SUPFAM" id="SSF51445">
    <property type="entry name" value="(Trans)glycosidases"/>
    <property type="match status" value="1"/>
</dbReference>
<dbReference type="Pfam" id="PF00933">
    <property type="entry name" value="Glyco_hydro_3"/>
    <property type="match status" value="1"/>
</dbReference>
<evidence type="ECO:0000256" key="6">
    <source>
        <dbReference type="SAM" id="MobiDB-lite"/>
    </source>
</evidence>
<dbReference type="GO" id="GO:0005975">
    <property type="term" value="P:carbohydrate metabolic process"/>
    <property type="evidence" value="ECO:0007669"/>
    <property type="project" value="InterPro"/>
</dbReference>
<name>A0A7X6HAT0_9MICC</name>
<dbReference type="EC" id="3.2.1.52" evidence="3"/>
<dbReference type="EMBL" id="JAAZSQ010000002">
    <property type="protein sequence ID" value="NKX53668.1"/>
    <property type="molecule type" value="Genomic_DNA"/>
</dbReference>
<evidence type="ECO:0000259" key="7">
    <source>
        <dbReference type="Pfam" id="PF00933"/>
    </source>
</evidence>
<comment type="similarity">
    <text evidence="2">Belongs to the glycosyl hydrolase 3 family.</text>
</comment>
<dbReference type="Gene3D" id="3.20.20.300">
    <property type="entry name" value="Glycoside hydrolase, family 3, N-terminal domain"/>
    <property type="match status" value="1"/>
</dbReference>